<evidence type="ECO:0000259" key="12">
    <source>
        <dbReference type="PROSITE" id="PS51194"/>
    </source>
</evidence>
<dbReference type="InterPro" id="IPR004589">
    <property type="entry name" value="DNA_helicase_ATP-dep_RecQ"/>
</dbReference>
<dbReference type="SUPFAM" id="SSF53098">
    <property type="entry name" value="Ribonuclease H-like"/>
    <property type="match status" value="1"/>
</dbReference>
<proteinExistence type="inferred from homology"/>
<dbReference type="PANTHER" id="PTHR13710">
    <property type="entry name" value="DNA HELICASE RECQ FAMILY MEMBER"/>
    <property type="match status" value="1"/>
</dbReference>
<dbReference type="Pfam" id="PF13361">
    <property type="entry name" value="UvrD_C"/>
    <property type="match status" value="2"/>
</dbReference>
<evidence type="ECO:0000259" key="11">
    <source>
        <dbReference type="PROSITE" id="PS51192"/>
    </source>
</evidence>
<evidence type="ECO:0000256" key="6">
    <source>
        <dbReference type="ARBA" id="ARBA00023125"/>
    </source>
</evidence>
<evidence type="ECO:0000256" key="3">
    <source>
        <dbReference type="ARBA" id="ARBA00022801"/>
    </source>
</evidence>
<evidence type="ECO:0000256" key="7">
    <source>
        <dbReference type="ARBA" id="ARBA00023235"/>
    </source>
</evidence>
<keyword evidence="2 10" id="KW-0547">Nucleotide-binding</keyword>
<evidence type="ECO:0000256" key="9">
    <source>
        <dbReference type="ARBA" id="ARBA00034808"/>
    </source>
</evidence>
<dbReference type="GO" id="GO:0030894">
    <property type="term" value="C:replisome"/>
    <property type="evidence" value="ECO:0007669"/>
    <property type="project" value="TreeGrafter"/>
</dbReference>
<dbReference type="GO" id="GO:0006281">
    <property type="term" value="P:DNA repair"/>
    <property type="evidence" value="ECO:0007669"/>
    <property type="project" value="TreeGrafter"/>
</dbReference>
<dbReference type="Gene3D" id="3.30.420.10">
    <property type="entry name" value="Ribonuclease H-like superfamily/Ribonuclease H"/>
    <property type="match status" value="1"/>
</dbReference>
<evidence type="ECO:0000259" key="13">
    <source>
        <dbReference type="PROSITE" id="PS51198"/>
    </source>
</evidence>
<dbReference type="GO" id="GO:0009378">
    <property type="term" value="F:four-way junction helicase activity"/>
    <property type="evidence" value="ECO:0007669"/>
    <property type="project" value="TreeGrafter"/>
</dbReference>
<dbReference type="SUPFAM" id="SSF52540">
    <property type="entry name" value="P-loop containing nucleoside triphosphate hydrolases"/>
    <property type="match status" value="2"/>
</dbReference>
<evidence type="ECO:0000256" key="1">
    <source>
        <dbReference type="ARBA" id="ARBA00005446"/>
    </source>
</evidence>
<evidence type="ECO:0000256" key="2">
    <source>
        <dbReference type="ARBA" id="ARBA00022741"/>
    </source>
</evidence>
<keyword evidence="7" id="KW-0413">Isomerase</keyword>
<dbReference type="InterPro" id="IPR011545">
    <property type="entry name" value="DEAD/DEAH_box_helicase_dom"/>
</dbReference>
<dbReference type="CDD" id="cd17932">
    <property type="entry name" value="DEXQc_UvrD"/>
    <property type="match status" value="1"/>
</dbReference>
<dbReference type="PANTHER" id="PTHR13710:SF105">
    <property type="entry name" value="ATP-DEPENDENT DNA HELICASE Q1"/>
    <property type="match status" value="1"/>
</dbReference>
<dbReference type="InterPro" id="IPR014001">
    <property type="entry name" value="Helicase_ATP-bd"/>
</dbReference>
<evidence type="ECO:0000313" key="14">
    <source>
        <dbReference type="EMBL" id="PAR20627.1"/>
    </source>
</evidence>
<dbReference type="GO" id="GO:0003677">
    <property type="term" value="F:DNA binding"/>
    <property type="evidence" value="ECO:0007669"/>
    <property type="project" value="UniProtKB-KW"/>
</dbReference>
<accession>A0A271VRN4</accession>
<keyword evidence="5 10" id="KW-0067">ATP-binding</keyword>
<dbReference type="PROSITE" id="PS51198">
    <property type="entry name" value="UVRD_HELICASE_ATP_BIND"/>
    <property type="match status" value="1"/>
</dbReference>
<organism evidence="14 15">
    <name type="scientific">Vibrio metoecus</name>
    <dbReference type="NCBI Taxonomy" id="1481663"/>
    <lineage>
        <taxon>Bacteria</taxon>
        <taxon>Pseudomonadati</taxon>
        <taxon>Pseudomonadota</taxon>
        <taxon>Gammaproteobacteria</taxon>
        <taxon>Vibrionales</taxon>
        <taxon>Vibrionaceae</taxon>
        <taxon>Vibrio</taxon>
    </lineage>
</organism>
<keyword evidence="3 10" id="KW-0378">Hydrolase</keyword>
<dbReference type="InterPro" id="IPR027417">
    <property type="entry name" value="P-loop_NTPase"/>
</dbReference>
<dbReference type="EMBL" id="NMSH01000015">
    <property type="protein sequence ID" value="PAR20627.1"/>
    <property type="molecule type" value="Genomic_DNA"/>
</dbReference>
<reference evidence="15" key="1">
    <citation type="submission" date="2017-07" db="EMBL/GenBank/DDBJ databases">
        <authorList>
            <person name="Boucher Y."/>
            <person name="Orata F.D."/>
        </authorList>
    </citation>
    <scope>NUCLEOTIDE SEQUENCE [LARGE SCALE GENOMIC DNA]</scope>
    <source>
        <strain evidence="15">OYP9E10</strain>
    </source>
</reference>
<evidence type="ECO:0000256" key="10">
    <source>
        <dbReference type="PROSITE-ProRule" id="PRU00560"/>
    </source>
</evidence>
<feature type="binding site" evidence="10">
    <location>
        <begin position="1138"/>
        <end position="1145"/>
    </location>
    <ligand>
        <name>ATP</name>
        <dbReference type="ChEBI" id="CHEBI:30616"/>
    </ligand>
</feature>
<feature type="domain" description="Helicase C-terminal" evidence="12">
    <location>
        <begin position="515"/>
        <end position="660"/>
    </location>
</feature>
<comment type="catalytic activity">
    <reaction evidence="8">
        <text>Couples ATP hydrolysis with the unwinding of duplex DNA by translocating in the 3'-5' direction.</text>
        <dbReference type="EC" id="5.6.2.4"/>
    </reaction>
</comment>
<protein>
    <recommendedName>
        <fullName evidence="9">DNA 3'-5' helicase</fullName>
        <ecNumber evidence="9">5.6.2.4</ecNumber>
    </recommendedName>
</protein>
<dbReference type="Pfam" id="PF00270">
    <property type="entry name" value="DEAD"/>
    <property type="match status" value="1"/>
</dbReference>
<dbReference type="EC" id="5.6.2.4" evidence="9"/>
<dbReference type="NCBIfam" id="TIGR00614">
    <property type="entry name" value="recQ_fam"/>
    <property type="match status" value="1"/>
</dbReference>
<dbReference type="Gene3D" id="1.10.486.10">
    <property type="entry name" value="PCRA, domain 4"/>
    <property type="match status" value="1"/>
</dbReference>
<comment type="similarity">
    <text evidence="1">Belongs to the helicase family. RecQ subfamily.</text>
</comment>
<dbReference type="GO" id="GO:0005737">
    <property type="term" value="C:cytoplasm"/>
    <property type="evidence" value="ECO:0007669"/>
    <property type="project" value="TreeGrafter"/>
</dbReference>
<keyword evidence="6" id="KW-0238">DNA-binding</keyword>
<evidence type="ECO:0000256" key="5">
    <source>
        <dbReference type="ARBA" id="ARBA00022840"/>
    </source>
</evidence>
<dbReference type="Pfam" id="PF00271">
    <property type="entry name" value="Helicase_C"/>
    <property type="match status" value="1"/>
</dbReference>
<dbReference type="InterPro" id="IPR014017">
    <property type="entry name" value="DNA_helicase_UvrD-like_C"/>
</dbReference>
<dbReference type="InterPro" id="IPR036397">
    <property type="entry name" value="RNaseH_sf"/>
</dbReference>
<dbReference type="SMART" id="SM00490">
    <property type="entry name" value="HELICc"/>
    <property type="match status" value="1"/>
</dbReference>
<dbReference type="PROSITE" id="PS51194">
    <property type="entry name" value="HELICASE_CTER"/>
    <property type="match status" value="1"/>
</dbReference>
<dbReference type="GO" id="GO:0043138">
    <property type="term" value="F:3'-5' DNA helicase activity"/>
    <property type="evidence" value="ECO:0007669"/>
    <property type="project" value="UniProtKB-EC"/>
</dbReference>
<dbReference type="PROSITE" id="PS51192">
    <property type="entry name" value="HELICASE_ATP_BIND_1"/>
    <property type="match status" value="1"/>
</dbReference>
<dbReference type="GO" id="GO:0005524">
    <property type="term" value="F:ATP binding"/>
    <property type="evidence" value="ECO:0007669"/>
    <property type="project" value="UniProtKB-UniRule"/>
</dbReference>
<dbReference type="GO" id="GO:0006310">
    <property type="term" value="P:DNA recombination"/>
    <property type="evidence" value="ECO:0007669"/>
    <property type="project" value="InterPro"/>
</dbReference>
<sequence>MEPMSMISFFRDAKILSFDLELSRDEKFHHLGAILSENQLSIKGNQEQAIQALDNLAKTADLVLGHNILDFDLPWLSKQIHRPQHLLDKPVIDTLYLSPLAFPRNPYHKLVKDYKLVRDTLNNPVADARLALSIFQEQLMALNALPLAQRQLYQYLFSQGVLNPFNTEGLSLVFEKLTDLEPIKLSELPTIIKSVVQNKACSNQLNRVISDAIRQPALLLPLAYACAWLPVSGGNSVLPPWIWRRFPQTAEIINTIREQHCGDNFCSYCEKNHNSQYHLRRLFELDSFRPLPDGTPLQKILVEEAMAGVPLLGILPTSGGKSLCYQLPALIRNQRTGSLTIVISPLQALMKDQVDNLKHKAGIEGVAAISGMLTLPERGAILEQIRMGDIALLYLSPEQLRNRTVKRALKQRQIGGWVFDEAHCLSKWGHDFRPDYLYCAKAIENIAKEQQVVMPPIFCYTATAKPDVINDICQQFIDKFPQPLRRFEGGVERTNLDYEVIESPSFNKQGQILLLLEQFFGQEQPGSCVIYCATKRNVDELADFLGQQQSLPVGRFYARMDAGQKKTTLEQFIQGELRIICATNAFGMGIDKDDVRLVIHADIPGSLENYLQEAGRAGRDTQQAHCILLFDEQDIEKQFRLEAMSEVSLRDIKQILRGIRSRANKGDKGSKDASGSHQTLIATSAELINQPDVDTSFASDDNNADTKVKTAIAWLERAGYVERSDNITQVFQGRPLFTSLDEAMQQVEKFNLNPKAKAIWQAVILALITADEDDGLSADGIAENAGQYLTDKGSGVQASEVMRVLTQMADAGLLSKGIQLTAWIRPKGRDNSRLINTHVHQIERAMLDTLREQLPDPEPQIASPLNMRLLNQAIKDLGFEHSNPNLLRNLLISWVQDGRSGGEKGSIDAKYLSREHYQININRPWSQIEQIIEQRHKVTGATLDFLYTQLAQSEESAQRQIMISFSLEQLIQHLRQDIDIAQQIQRRDAITQQEWLLKGAERALLYLHEQHAIVLQNGLAVFRSAMTLTLTAQRQQQYGKADYQPLDHHYKQKVIQIHVMNEYARIALLHLKNAQRLVKDYFTMEADRFLGQYFKGRSKILELATSEHSWKRIVEALNNPTQESIVQSSPEQSLLVLAGPGSGKSKVIIHRCAYLLRVKQVDPAKVMLLCYNHNAALSLRKRLVDLLGRDGSRVAVHTFHGLAMILTGNAIQNSTTDEINFTQVIDDAIRLLKGEQSQLGLELEEQRERLLGGLQYLLVDEYQDIDEQQYQLIAALVGKSEEDEETRLHLMAVGDDDQSIYGFREANVDFIRRFEQDYQAQIHYLTWNYRSTAHIINTANHLIENNKDRMKKSHPIVIDKLRQLEPLGGRWELLEPSKGRVIIQSCSDAAQQAAEVVRQIKLICENDSSCSLDSIAVLARYGIEKDELAWVRSALTDANIPCRFTLDKEQSFPIHRCRELLSYLRWLQKQGYQLMTALQLTEPLPPIEQANRWEKLLYELIYQWQDSQGEQALSAHHFMMFLQEYLNEQRRQIRFGKGVLLSTIHGVKGEEFHHVIILDGGWQQSFGSSQDLHEEERRLFYVALTRARERLVVMAREDQKHPHLSLIETICFKEAKQASRPQHKRRFTVMGMRDLVLSYAGWCDPQHEIHHKLSQVKVGDSVRVDFDNQQRLHLFHENYPIARLSKKGESVWQYQYQTIRTAKVLAMIERHKTQQEETYQDRLRSEHWDIPIIELELYPESQIETESQNKNTLIIDI</sequence>
<dbReference type="InterPro" id="IPR014016">
    <property type="entry name" value="UvrD-like_ATP-bd"/>
</dbReference>
<dbReference type="GO" id="GO:0043590">
    <property type="term" value="C:bacterial nucleoid"/>
    <property type="evidence" value="ECO:0007669"/>
    <property type="project" value="TreeGrafter"/>
</dbReference>
<feature type="domain" description="Helicase ATP-binding" evidence="11">
    <location>
        <begin position="302"/>
        <end position="482"/>
    </location>
</feature>
<name>A0A271VRN4_VIBMT</name>
<dbReference type="Proteomes" id="UP000216173">
    <property type="component" value="Unassembled WGS sequence"/>
</dbReference>
<gene>
    <name evidence="14" type="ORF">CGU03_10810</name>
</gene>
<dbReference type="Pfam" id="PF13245">
    <property type="entry name" value="AAA_19"/>
    <property type="match status" value="1"/>
</dbReference>
<dbReference type="SMART" id="SM00487">
    <property type="entry name" value="DEXDc"/>
    <property type="match status" value="1"/>
</dbReference>
<feature type="domain" description="UvrD-like helicase ATP-binding" evidence="13">
    <location>
        <begin position="1117"/>
        <end position="1332"/>
    </location>
</feature>
<evidence type="ECO:0000256" key="4">
    <source>
        <dbReference type="ARBA" id="ARBA00022806"/>
    </source>
</evidence>
<dbReference type="Gene3D" id="3.40.50.300">
    <property type="entry name" value="P-loop containing nucleotide triphosphate hydrolases"/>
    <property type="match status" value="5"/>
</dbReference>
<evidence type="ECO:0000313" key="15">
    <source>
        <dbReference type="Proteomes" id="UP000216173"/>
    </source>
</evidence>
<comment type="caution">
    <text evidence="14">The sequence shown here is derived from an EMBL/GenBank/DDBJ whole genome shotgun (WGS) entry which is preliminary data.</text>
</comment>
<dbReference type="GO" id="GO:0016787">
    <property type="term" value="F:hydrolase activity"/>
    <property type="evidence" value="ECO:0007669"/>
    <property type="project" value="UniProtKB-UniRule"/>
</dbReference>
<evidence type="ECO:0000256" key="8">
    <source>
        <dbReference type="ARBA" id="ARBA00034617"/>
    </source>
</evidence>
<dbReference type="InterPro" id="IPR012337">
    <property type="entry name" value="RNaseH-like_sf"/>
</dbReference>
<dbReference type="InterPro" id="IPR001650">
    <property type="entry name" value="Helicase_C-like"/>
</dbReference>
<keyword evidence="4 10" id="KW-0347">Helicase</keyword>